<dbReference type="Proteomes" id="UP000651156">
    <property type="component" value="Unassembled WGS sequence"/>
</dbReference>
<dbReference type="EMBL" id="JADEWN010000051">
    <property type="protein sequence ID" value="MBE9192276.1"/>
    <property type="molecule type" value="Genomic_DNA"/>
</dbReference>
<evidence type="ECO:0000256" key="1">
    <source>
        <dbReference type="SAM" id="SignalP"/>
    </source>
</evidence>
<gene>
    <name evidence="2" type="ORF">IQ230_18335</name>
</gene>
<comment type="caution">
    <text evidence="2">The sequence shown here is derived from an EMBL/GenBank/DDBJ whole genome shotgun (WGS) entry which is preliminary data.</text>
</comment>
<accession>A0ABR9UVG4</accession>
<evidence type="ECO:0000313" key="3">
    <source>
        <dbReference type="Proteomes" id="UP000651156"/>
    </source>
</evidence>
<evidence type="ECO:0008006" key="4">
    <source>
        <dbReference type="Google" id="ProtNLM"/>
    </source>
</evidence>
<feature type="chain" id="PRO_5046501595" description="Lipoprotein" evidence="1">
    <location>
        <begin position="21"/>
        <end position="216"/>
    </location>
</feature>
<proteinExistence type="predicted"/>
<reference evidence="2 3" key="1">
    <citation type="submission" date="2020-10" db="EMBL/GenBank/DDBJ databases">
        <authorList>
            <person name="Castelo-Branco R."/>
            <person name="Eusebio N."/>
            <person name="Adriana R."/>
            <person name="Vieira A."/>
            <person name="Brugerolle De Fraissinette N."/>
            <person name="Rezende De Castro R."/>
            <person name="Schneider M.P."/>
            <person name="Vasconcelos V."/>
            <person name="Leao P.N."/>
        </authorList>
    </citation>
    <scope>NUCLEOTIDE SEQUENCE [LARGE SCALE GENOMIC DNA]</scope>
    <source>
        <strain evidence="2 3">LEGE 06123</strain>
    </source>
</reference>
<keyword evidence="1" id="KW-0732">Signal</keyword>
<protein>
    <recommendedName>
        <fullName evidence="4">Lipoprotein</fullName>
    </recommendedName>
</protein>
<evidence type="ECO:0000313" key="2">
    <source>
        <dbReference type="EMBL" id="MBE9192276.1"/>
    </source>
</evidence>
<organism evidence="2 3">
    <name type="scientific">Gloeocapsopsis crepidinum LEGE 06123</name>
    <dbReference type="NCBI Taxonomy" id="588587"/>
    <lineage>
        <taxon>Bacteria</taxon>
        <taxon>Bacillati</taxon>
        <taxon>Cyanobacteriota</taxon>
        <taxon>Cyanophyceae</taxon>
        <taxon>Oscillatoriophycideae</taxon>
        <taxon>Chroococcales</taxon>
        <taxon>Chroococcaceae</taxon>
        <taxon>Gloeocapsopsis</taxon>
    </lineage>
</organism>
<feature type="signal peptide" evidence="1">
    <location>
        <begin position="1"/>
        <end position="20"/>
    </location>
</feature>
<keyword evidence="3" id="KW-1185">Reference proteome</keyword>
<name>A0ABR9UVG4_9CHRO</name>
<sequence>MALYQLIYLVISISLLSATACSFPINKNTNNCNSDINTRNLNQVSQSTGIQKPVTKTASINIEGEKTTIFLELYSNPCFTTYFPAQDFIPESVASGEGTAVWFYTNFGGTKNEAAYIQFFFPSYANTIDQLRQWVEGESGLFASNGWRIIEVVQEVTYPWAKEEIIFYQPEKNITGTVFLGEAQGNAFYVVTHYPVEYGDGFIPRANVILQNLDTE</sequence>
<dbReference type="RefSeq" id="WP_193933710.1">
    <property type="nucleotide sequence ID" value="NZ_CAWPMZ010000087.1"/>
</dbReference>